<feature type="signal peptide" evidence="1">
    <location>
        <begin position="1"/>
        <end position="26"/>
    </location>
</feature>
<accession>A0ABQ5UTH2</accession>
<sequence>MTLLAKLRFMVTSALVLLAMSGPALATSSLDCTASGADAGASILFGAGPMLNAIDADAFYDDLFVATRPFDKAQQAYILQFSGDVKSIVLQLMDDQADKHLATLRVLRHIGDEGEQLQVGILHVVGKPAVAVVCEGP</sequence>
<dbReference type="EMBL" id="BSNI01000002">
    <property type="protein sequence ID" value="GLQ17691.1"/>
    <property type="molecule type" value="Genomic_DNA"/>
</dbReference>
<name>A0ABQ5UTH2_9HYPH</name>
<comment type="caution">
    <text evidence="2">The sequence shown here is derived from an EMBL/GenBank/DDBJ whole genome shotgun (WGS) entry which is preliminary data.</text>
</comment>
<evidence type="ECO:0000256" key="1">
    <source>
        <dbReference type="SAM" id="SignalP"/>
    </source>
</evidence>
<protein>
    <submittedName>
        <fullName evidence="2">Uncharacterized protein</fullName>
    </submittedName>
</protein>
<evidence type="ECO:0000313" key="2">
    <source>
        <dbReference type="EMBL" id="GLQ17691.1"/>
    </source>
</evidence>
<dbReference type="Proteomes" id="UP001161405">
    <property type="component" value="Unassembled WGS sequence"/>
</dbReference>
<organism evidence="2 3">
    <name type="scientific">Maritalea porphyrae</name>
    <dbReference type="NCBI Taxonomy" id="880732"/>
    <lineage>
        <taxon>Bacteria</taxon>
        <taxon>Pseudomonadati</taxon>
        <taxon>Pseudomonadota</taxon>
        <taxon>Alphaproteobacteria</taxon>
        <taxon>Hyphomicrobiales</taxon>
        <taxon>Devosiaceae</taxon>
        <taxon>Maritalea</taxon>
    </lineage>
</organism>
<proteinExistence type="predicted"/>
<gene>
    <name evidence="2" type="ORF">GCM10007879_19400</name>
</gene>
<dbReference type="RefSeq" id="WP_284364023.1">
    <property type="nucleotide sequence ID" value="NZ_BSNI01000002.1"/>
</dbReference>
<keyword evidence="1" id="KW-0732">Signal</keyword>
<evidence type="ECO:0000313" key="3">
    <source>
        <dbReference type="Proteomes" id="UP001161405"/>
    </source>
</evidence>
<feature type="chain" id="PRO_5045716536" evidence="1">
    <location>
        <begin position="27"/>
        <end position="137"/>
    </location>
</feature>
<reference evidence="2" key="1">
    <citation type="journal article" date="2014" name="Int. J. Syst. Evol. Microbiol.">
        <title>Complete genome of a new Firmicutes species belonging to the dominant human colonic microbiota ('Ruminococcus bicirculans') reveals two chromosomes and a selective capacity to utilize plant glucans.</title>
        <authorList>
            <consortium name="NISC Comparative Sequencing Program"/>
            <person name="Wegmann U."/>
            <person name="Louis P."/>
            <person name="Goesmann A."/>
            <person name="Henrissat B."/>
            <person name="Duncan S.H."/>
            <person name="Flint H.J."/>
        </authorList>
    </citation>
    <scope>NUCLEOTIDE SEQUENCE</scope>
    <source>
        <strain evidence="2">NBRC 107169</strain>
    </source>
</reference>
<reference evidence="2" key="2">
    <citation type="submission" date="2023-01" db="EMBL/GenBank/DDBJ databases">
        <title>Draft genome sequence of Maritalea porphyrae strain NBRC 107169.</title>
        <authorList>
            <person name="Sun Q."/>
            <person name="Mori K."/>
        </authorList>
    </citation>
    <scope>NUCLEOTIDE SEQUENCE</scope>
    <source>
        <strain evidence="2">NBRC 107169</strain>
    </source>
</reference>
<keyword evidence="3" id="KW-1185">Reference proteome</keyword>